<evidence type="ECO:0000313" key="1">
    <source>
        <dbReference type="EMBL" id="UOE32297.1"/>
    </source>
</evidence>
<sequence>MHFHLPRRHCRPLLLPPGLLALAGLLWLGSVAVTQHPRQLKLRNVMQLTMPPRSDSDLLWGGMPHYGPYLRYSQLAYFRTWHTIEFGHSRSADSVAGHRLKTTIRTLSRGWESDPGRDGLRVYFGERARYSSLVLVLDLMAQYNVKKYFLDLHHPSSRPTLYAFSGGLARQRWADPLLRPAIPPEPKNDIEPPVALTPAPLWKRMTVAENWRINTDHITGSWALLAEPGWEAPLALFACIGALAIWRWRR</sequence>
<accession>A0ABY4B1R7</accession>
<evidence type="ECO:0000313" key="2">
    <source>
        <dbReference type="Proteomes" id="UP000831390"/>
    </source>
</evidence>
<proteinExistence type="predicted"/>
<dbReference type="RefSeq" id="WP_243510488.1">
    <property type="nucleotide sequence ID" value="NZ_CP094534.1"/>
</dbReference>
<gene>
    <name evidence="1" type="ORF">MTP16_14270</name>
</gene>
<dbReference type="EMBL" id="CP094534">
    <property type="protein sequence ID" value="UOE32297.1"/>
    <property type="molecule type" value="Genomic_DNA"/>
</dbReference>
<keyword evidence="2" id="KW-1185">Reference proteome</keyword>
<protein>
    <submittedName>
        <fullName evidence="1">Uncharacterized protein</fullName>
    </submittedName>
</protein>
<reference evidence="1 2" key="1">
    <citation type="submission" date="2022-03" db="EMBL/GenBank/DDBJ databases">
        <title>Hymenobactersp. isolated from the air.</title>
        <authorList>
            <person name="Won M."/>
            <person name="Kwon S.-W."/>
        </authorList>
    </citation>
    <scope>NUCLEOTIDE SEQUENCE [LARGE SCALE GENOMIC DNA]</scope>
    <source>
        <strain evidence="1 2">KACC 22596</strain>
    </source>
</reference>
<organism evidence="1 2">
    <name type="scientific">Hymenobacter monticola</name>
    <dbReference type="NCBI Taxonomy" id="1705399"/>
    <lineage>
        <taxon>Bacteria</taxon>
        <taxon>Pseudomonadati</taxon>
        <taxon>Bacteroidota</taxon>
        <taxon>Cytophagia</taxon>
        <taxon>Cytophagales</taxon>
        <taxon>Hymenobacteraceae</taxon>
        <taxon>Hymenobacter</taxon>
    </lineage>
</organism>
<dbReference type="Proteomes" id="UP000831390">
    <property type="component" value="Chromosome"/>
</dbReference>
<name>A0ABY4B1R7_9BACT</name>